<accession>B9JMN3</accession>
<evidence type="ECO:0000259" key="1">
    <source>
        <dbReference type="Pfam" id="PF12680"/>
    </source>
</evidence>
<dbReference type="eggNOG" id="COG3631">
    <property type="taxonomic scope" value="Bacteria"/>
</dbReference>
<dbReference type="Proteomes" id="UP000001600">
    <property type="component" value="Chromosome 2"/>
</dbReference>
<dbReference type="EMBL" id="CP000629">
    <property type="protein sequence ID" value="ACM28814.1"/>
    <property type="molecule type" value="Genomic_DNA"/>
</dbReference>
<dbReference type="Gene3D" id="3.10.450.50">
    <property type="match status" value="1"/>
</dbReference>
<reference evidence="2 3" key="1">
    <citation type="journal article" date="2009" name="J. Bacteriol.">
        <title>Genome sequences of three Agrobacterium biovars help elucidate the evolution of multichromosome genomes in bacteria.</title>
        <authorList>
            <person name="Slater S.C."/>
            <person name="Goldman B.S."/>
            <person name="Goodner B."/>
            <person name="Setubal J.C."/>
            <person name="Farrand S.K."/>
            <person name="Nester E.W."/>
            <person name="Burr T.J."/>
            <person name="Banta L."/>
            <person name="Dickerman A.W."/>
            <person name="Paulsen I."/>
            <person name="Otten L."/>
            <person name="Suen G."/>
            <person name="Welch R."/>
            <person name="Almeida N.F."/>
            <person name="Arnold F."/>
            <person name="Burton O.T."/>
            <person name="Du Z."/>
            <person name="Ewing A."/>
            <person name="Godsy E."/>
            <person name="Heisel S."/>
            <person name="Houmiel K.L."/>
            <person name="Jhaveri J."/>
            <person name="Lu J."/>
            <person name="Miller N.M."/>
            <person name="Norton S."/>
            <person name="Chen Q."/>
            <person name="Phoolcharoen W."/>
            <person name="Ohlin V."/>
            <person name="Ondrusek D."/>
            <person name="Pride N."/>
            <person name="Stricklin S.L."/>
            <person name="Sun J."/>
            <person name="Wheeler C."/>
            <person name="Wilson L."/>
            <person name="Zhu H."/>
            <person name="Wood D.W."/>
        </authorList>
    </citation>
    <scope>NUCLEOTIDE SEQUENCE [LARGE SCALE GENOMIC DNA]</scope>
    <source>
        <strain evidence="3">K84 / ATCC BAA-868</strain>
    </source>
</reference>
<proteinExistence type="predicted"/>
<gene>
    <name evidence="2" type="ordered locus">Arad_7277</name>
</gene>
<dbReference type="InterPro" id="IPR032710">
    <property type="entry name" value="NTF2-like_dom_sf"/>
</dbReference>
<evidence type="ECO:0000313" key="3">
    <source>
        <dbReference type="Proteomes" id="UP000001600"/>
    </source>
</evidence>
<dbReference type="InterPro" id="IPR037401">
    <property type="entry name" value="SnoaL-like"/>
</dbReference>
<dbReference type="Pfam" id="PF12680">
    <property type="entry name" value="SnoaL_2"/>
    <property type="match status" value="1"/>
</dbReference>
<dbReference type="KEGG" id="ara:Arad_7277"/>
<name>B9JMN3_RHIR8</name>
<evidence type="ECO:0000313" key="2">
    <source>
        <dbReference type="EMBL" id="ACM28814.1"/>
    </source>
</evidence>
<sequence>MRPGDSSAATEALNPVAAVAARHDDWVADFFRDADSFQIEKLAGWFSNDVEIRFGNAPPVIGKSTAEELFRNFWSTIRGMRHRREELVQLDDMAVQVGVITYIHHDGSETALPVASHLRRVAPGKIDRLWIYIDMAPMYEKGA</sequence>
<dbReference type="SUPFAM" id="SSF54427">
    <property type="entry name" value="NTF2-like"/>
    <property type="match status" value="1"/>
</dbReference>
<dbReference type="AlphaFoldDB" id="B9JMN3"/>
<organism evidence="2 3">
    <name type="scientific">Rhizobium rhizogenes (strain K84 / ATCC BAA-868)</name>
    <name type="common">Agrobacterium radiobacter</name>
    <dbReference type="NCBI Taxonomy" id="311403"/>
    <lineage>
        <taxon>Bacteria</taxon>
        <taxon>Pseudomonadati</taxon>
        <taxon>Pseudomonadota</taxon>
        <taxon>Alphaproteobacteria</taxon>
        <taxon>Hyphomicrobiales</taxon>
        <taxon>Rhizobiaceae</taxon>
        <taxon>Rhizobium/Agrobacterium group</taxon>
        <taxon>Rhizobium</taxon>
    </lineage>
</organism>
<dbReference type="RefSeq" id="WP_007689112.1">
    <property type="nucleotide sequence ID" value="NC_011983.1"/>
</dbReference>
<feature type="domain" description="SnoaL-like" evidence="1">
    <location>
        <begin position="27"/>
        <end position="127"/>
    </location>
</feature>
<dbReference type="HOGENOM" id="CLU_125946_3_0_5"/>
<dbReference type="STRING" id="311403.Arad_7277"/>
<protein>
    <recommendedName>
        <fullName evidence="1">SnoaL-like domain-containing protein</fullName>
    </recommendedName>
</protein>